<comment type="caution">
    <text evidence="1">The sequence shown here is derived from an EMBL/GenBank/DDBJ whole genome shotgun (WGS) entry which is preliminary data.</text>
</comment>
<dbReference type="OrthoDB" id="380367at2157"/>
<sequence>MMKMEQINKYIYSIILVLVLVLPGAFTVVNAQEQDNGEKPALDDNDPLLYDAQIYASNNNVSTEEALCRFQLQNIPMPEEELRTKEVETFAGLWIEHNPEFRVVVQFTRDGEKTIKPYLKQYPEFADIVEVRNTAKVSLADLQRDQNNVTYSTNALGIRVQSDINVYNNNVELYITKADRSRFDDALQRREIRLPDTVRVITVEAEQMGIDMPFLTPTAQVSPEAPGFDVILSVISLLVVTMRRRKK</sequence>
<gene>
    <name evidence="1" type="ORF">ANME2D_01336</name>
</gene>
<organism evidence="1 2">
    <name type="scientific">Candidatus Methanoperedens nitratireducens</name>
    <dbReference type="NCBI Taxonomy" id="1392998"/>
    <lineage>
        <taxon>Archaea</taxon>
        <taxon>Methanobacteriati</taxon>
        <taxon>Methanobacteriota</taxon>
        <taxon>Stenosarchaea group</taxon>
        <taxon>Methanomicrobia</taxon>
        <taxon>Methanosarcinales</taxon>
        <taxon>ANME-2 cluster</taxon>
        <taxon>Candidatus Methanoperedentaceae</taxon>
        <taxon>Candidatus Methanoperedens</taxon>
    </lineage>
</organism>
<evidence type="ECO:0000313" key="2">
    <source>
        <dbReference type="Proteomes" id="UP000027153"/>
    </source>
</evidence>
<keyword evidence="2" id="KW-1185">Reference proteome</keyword>
<dbReference type="Proteomes" id="UP000027153">
    <property type="component" value="Unassembled WGS sequence"/>
</dbReference>
<dbReference type="RefSeq" id="WP_048089906.1">
    <property type="nucleotide sequence ID" value="NZ_JMIY01000002.1"/>
</dbReference>
<name>A0A062VC97_9EURY</name>
<dbReference type="AlphaFoldDB" id="A0A062VC97"/>
<dbReference type="EMBL" id="JMIY01000002">
    <property type="protein sequence ID" value="KCZ72900.1"/>
    <property type="molecule type" value="Genomic_DNA"/>
</dbReference>
<accession>A0A062VC97</accession>
<proteinExistence type="predicted"/>
<reference evidence="1 2" key="1">
    <citation type="journal article" date="2013" name="Nature">
        <title>Anaerobic oxidation of methane coupled to nitrate reduction in a novel archaeal lineage.</title>
        <authorList>
            <person name="Haroon M.F."/>
            <person name="Hu S."/>
            <person name="Shi Y."/>
            <person name="Imelfort M."/>
            <person name="Keller J."/>
            <person name="Hugenholtz P."/>
            <person name="Yuan Z."/>
            <person name="Tyson G.W."/>
        </authorList>
    </citation>
    <scope>NUCLEOTIDE SEQUENCE [LARGE SCALE GENOMIC DNA]</scope>
    <source>
        <strain evidence="1 2">ANME-2d</strain>
    </source>
</reference>
<protein>
    <submittedName>
        <fullName evidence="1">Uncharacterized protein</fullName>
    </submittedName>
</protein>
<evidence type="ECO:0000313" key="1">
    <source>
        <dbReference type="EMBL" id="KCZ72900.1"/>
    </source>
</evidence>